<keyword evidence="5" id="KW-0472">Membrane</keyword>
<dbReference type="PANTHER" id="PTHR13943:SF77">
    <property type="entry name" value="LRAT DOMAIN-CONTAINING PROTEIN"/>
    <property type="match status" value="1"/>
</dbReference>
<feature type="domain" description="LRAT" evidence="6">
    <location>
        <begin position="1"/>
        <end position="84"/>
    </location>
</feature>
<dbReference type="PANTHER" id="PTHR13943">
    <property type="entry name" value="HRAS-LIKE SUPPRESSOR - RELATED"/>
    <property type="match status" value="1"/>
</dbReference>
<sequence>MSVGSSSNSTGTAKVKKELLRKVAGNSEWSVNNKYDKLHTPLPVEKIVQNAERLIDMEIPYNLLKDNCEHFVTLLRYDNKISDQVNNAIYLSSALLAFSLIVITIPMSISLAKKRKKYAGTAQGVQNEEGEIDVCPQLAEDENAERKTHDDLTEKVALLTTEILDTLSQTYVRNIK</sequence>
<proteinExistence type="inferred from homology"/>
<dbReference type="GO" id="GO:0070292">
    <property type="term" value="P:N-acylphosphatidylethanolamine metabolic process"/>
    <property type="evidence" value="ECO:0007669"/>
    <property type="project" value="TreeGrafter"/>
</dbReference>
<keyword evidence="2" id="KW-0808">Transferase</keyword>
<dbReference type="InterPro" id="IPR007053">
    <property type="entry name" value="LRAT_dom"/>
</dbReference>
<reference evidence="7" key="2">
    <citation type="submission" date="2025-09" db="UniProtKB">
        <authorList>
            <consortium name="Ensembl"/>
        </authorList>
    </citation>
    <scope>IDENTIFICATION</scope>
</reference>
<keyword evidence="3" id="KW-0378">Hydrolase</keyword>
<dbReference type="GO" id="GO:0008970">
    <property type="term" value="F:phospholipase A1 activity"/>
    <property type="evidence" value="ECO:0007669"/>
    <property type="project" value="TreeGrafter"/>
</dbReference>
<dbReference type="GO" id="GO:0016410">
    <property type="term" value="F:N-acyltransferase activity"/>
    <property type="evidence" value="ECO:0007669"/>
    <property type="project" value="TreeGrafter"/>
</dbReference>
<dbReference type="Gene3D" id="3.90.1720.10">
    <property type="entry name" value="endopeptidase domain like (from Nostoc punctiforme)"/>
    <property type="match status" value="1"/>
</dbReference>
<comment type="similarity">
    <text evidence="1">Belongs to the H-rev107 family.</text>
</comment>
<evidence type="ECO:0000256" key="1">
    <source>
        <dbReference type="ARBA" id="ARBA00007824"/>
    </source>
</evidence>
<evidence type="ECO:0000256" key="2">
    <source>
        <dbReference type="ARBA" id="ARBA00022679"/>
    </source>
</evidence>
<keyword evidence="5" id="KW-0812">Transmembrane</keyword>
<dbReference type="PROSITE" id="PS51934">
    <property type="entry name" value="LRAT"/>
    <property type="match status" value="1"/>
</dbReference>
<dbReference type="Pfam" id="PF04970">
    <property type="entry name" value="LRAT"/>
    <property type="match status" value="1"/>
</dbReference>
<name>A0A8C3QFR5_9PASS</name>
<keyword evidence="5" id="KW-1133">Transmembrane helix</keyword>
<dbReference type="InterPro" id="IPR051496">
    <property type="entry name" value="H-rev107_PLA/AT"/>
</dbReference>
<dbReference type="AlphaFoldDB" id="A0A8C3QFR5"/>
<evidence type="ECO:0000256" key="4">
    <source>
        <dbReference type="ARBA" id="ARBA00023098"/>
    </source>
</evidence>
<reference evidence="7" key="1">
    <citation type="submission" date="2025-08" db="UniProtKB">
        <authorList>
            <consortium name="Ensembl"/>
        </authorList>
    </citation>
    <scope>IDENTIFICATION</scope>
</reference>
<accession>A0A8C3QFR5</accession>
<evidence type="ECO:0000313" key="8">
    <source>
        <dbReference type="Proteomes" id="UP000694396"/>
    </source>
</evidence>
<evidence type="ECO:0000256" key="5">
    <source>
        <dbReference type="SAM" id="Phobius"/>
    </source>
</evidence>
<dbReference type="GO" id="GO:0005737">
    <property type="term" value="C:cytoplasm"/>
    <property type="evidence" value="ECO:0007669"/>
    <property type="project" value="TreeGrafter"/>
</dbReference>
<evidence type="ECO:0000256" key="3">
    <source>
        <dbReference type="ARBA" id="ARBA00022801"/>
    </source>
</evidence>
<dbReference type="Ensembl" id="ENSCRFT00000003070.1">
    <property type="protein sequence ID" value="ENSCRFP00000002947.1"/>
    <property type="gene ID" value="ENSCRFG00000002409.1"/>
</dbReference>
<organism evidence="7 8">
    <name type="scientific">Cyanoderma ruficeps</name>
    <name type="common">rufous-capped babbler</name>
    <dbReference type="NCBI Taxonomy" id="181631"/>
    <lineage>
        <taxon>Eukaryota</taxon>
        <taxon>Metazoa</taxon>
        <taxon>Chordata</taxon>
        <taxon>Craniata</taxon>
        <taxon>Vertebrata</taxon>
        <taxon>Euteleostomi</taxon>
        <taxon>Archelosauria</taxon>
        <taxon>Archosauria</taxon>
        <taxon>Dinosauria</taxon>
        <taxon>Saurischia</taxon>
        <taxon>Theropoda</taxon>
        <taxon>Coelurosauria</taxon>
        <taxon>Aves</taxon>
        <taxon>Neognathae</taxon>
        <taxon>Neoaves</taxon>
        <taxon>Telluraves</taxon>
        <taxon>Australaves</taxon>
        <taxon>Passeriformes</taxon>
        <taxon>Sylvioidea</taxon>
        <taxon>Timaliidae</taxon>
        <taxon>Cyanoderma</taxon>
    </lineage>
</organism>
<evidence type="ECO:0000313" key="7">
    <source>
        <dbReference type="Ensembl" id="ENSCRFP00000002947.1"/>
    </source>
</evidence>
<dbReference type="GO" id="GO:0004623">
    <property type="term" value="F:phospholipase A2 activity"/>
    <property type="evidence" value="ECO:0007669"/>
    <property type="project" value="TreeGrafter"/>
</dbReference>
<evidence type="ECO:0000259" key="6">
    <source>
        <dbReference type="PROSITE" id="PS51934"/>
    </source>
</evidence>
<keyword evidence="4" id="KW-0443">Lipid metabolism</keyword>
<feature type="transmembrane region" description="Helical" evidence="5">
    <location>
        <begin position="88"/>
        <end position="109"/>
    </location>
</feature>
<protein>
    <recommendedName>
        <fullName evidence="6">LRAT domain-containing protein</fullName>
    </recommendedName>
</protein>
<dbReference type="Proteomes" id="UP000694396">
    <property type="component" value="Unplaced"/>
</dbReference>
<keyword evidence="8" id="KW-1185">Reference proteome</keyword>